<evidence type="ECO:0000313" key="3">
    <source>
        <dbReference type="Proteomes" id="UP000019471"/>
    </source>
</evidence>
<dbReference type="OrthoDB" id="10594465at2759"/>
<accession>W9WVE4</accession>
<keyword evidence="1" id="KW-0802">TPR repeat</keyword>
<proteinExistence type="predicted"/>
<comment type="caution">
    <text evidence="2">The sequence shown here is derived from an EMBL/GenBank/DDBJ whole genome shotgun (WGS) entry which is preliminary data.</text>
</comment>
<protein>
    <submittedName>
        <fullName evidence="2">Uncharacterized protein</fullName>
    </submittedName>
</protein>
<dbReference type="AlphaFoldDB" id="W9WVE4"/>
<keyword evidence="3" id="KW-1185">Reference proteome</keyword>
<sequence>MKRRPCILSRYSRMLSFLFNNLGKVYCSKQEYERGIDLCQKAIEIDKKKPETASKTLHLRQLNMTTTFGLRGDTKAAWHQLNLARNIARHEFGSNTYYVAVYAPYFPNVLSRTTNLATNDSIGGVAKTLDCFIYNKRSWEKRKKRSGMPLTPARNKVPAPIQTGILHYRLAVTTLKQRRFEVSIPVLGGKGEMVRVARALAEALEQTALAGGDGSAETAAWKEEARRLGLAANDFRREIQGGGYDRFSRFDRNLRSHL</sequence>
<reference evidence="2 3" key="1">
    <citation type="submission" date="2013-03" db="EMBL/GenBank/DDBJ databases">
        <title>The Genome Sequence of Cladophialophora psammophila CBS 110553.</title>
        <authorList>
            <consortium name="The Broad Institute Genomics Platform"/>
            <person name="Cuomo C."/>
            <person name="de Hoog S."/>
            <person name="Gorbushina A."/>
            <person name="Walker B."/>
            <person name="Young S.K."/>
            <person name="Zeng Q."/>
            <person name="Gargeya S."/>
            <person name="Fitzgerald M."/>
            <person name="Haas B."/>
            <person name="Abouelleil A."/>
            <person name="Allen A.W."/>
            <person name="Alvarado L."/>
            <person name="Arachchi H.M."/>
            <person name="Berlin A.M."/>
            <person name="Chapman S.B."/>
            <person name="Gainer-Dewar J."/>
            <person name="Goldberg J."/>
            <person name="Griggs A."/>
            <person name="Gujja S."/>
            <person name="Hansen M."/>
            <person name="Howarth C."/>
            <person name="Imamovic A."/>
            <person name="Ireland A."/>
            <person name="Larimer J."/>
            <person name="McCowan C."/>
            <person name="Murphy C."/>
            <person name="Pearson M."/>
            <person name="Poon T.W."/>
            <person name="Priest M."/>
            <person name="Roberts A."/>
            <person name="Saif S."/>
            <person name="Shea T."/>
            <person name="Sisk P."/>
            <person name="Sykes S."/>
            <person name="Wortman J."/>
            <person name="Nusbaum C."/>
            <person name="Birren B."/>
        </authorList>
    </citation>
    <scope>NUCLEOTIDE SEQUENCE [LARGE SCALE GENOMIC DNA]</scope>
    <source>
        <strain evidence="2 3">CBS 110553</strain>
    </source>
</reference>
<dbReference type="HOGENOM" id="CLU_1077713_0_0_1"/>
<dbReference type="GeneID" id="19189113"/>
<dbReference type="Gene3D" id="1.25.40.10">
    <property type="entry name" value="Tetratricopeptide repeat domain"/>
    <property type="match status" value="1"/>
</dbReference>
<evidence type="ECO:0000256" key="1">
    <source>
        <dbReference type="PROSITE-ProRule" id="PRU00339"/>
    </source>
</evidence>
<dbReference type="RefSeq" id="XP_007743186.1">
    <property type="nucleotide sequence ID" value="XM_007744996.1"/>
</dbReference>
<gene>
    <name evidence="2" type="ORF">A1O5_04389</name>
</gene>
<name>W9WVE4_9EURO</name>
<feature type="repeat" description="TPR" evidence="1">
    <location>
        <begin position="16"/>
        <end position="49"/>
    </location>
</feature>
<evidence type="ECO:0000313" key="2">
    <source>
        <dbReference type="EMBL" id="EXJ71888.1"/>
    </source>
</evidence>
<dbReference type="SUPFAM" id="SSF48452">
    <property type="entry name" value="TPR-like"/>
    <property type="match status" value="1"/>
</dbReference>
<dbReference type="InterPro" id="IPR019734">
    <property type="entry name" value="TPR_rpt"/>
</dbReference>
<dbReference type="SMART" id="SM00028">
    <property type="entry name" value="TPR"/>
    <property type="match status" value="1"/>
</dbReference>
<dbReference type="Proteomes" id="UP000019471">
    <property type="component" value="Unassembled WGS sequence"/>
</dbReference>
<organism evidence="2 3">
    <name type="scientific">Cladophialophora psammophila CBS 110553</name>
    <dbReference type="NCBI Taxonomy" id="1182543"/>
    <lineage>
        <taxon>Eukaryota</taxon>
        <taxon>Fungi</taxon>
        <taxon>Dikarya</taxon>
        <taxon>Ascomycota</taxon>
        <taxon>Pezizomycotina</taxon>
        <taxon>Eurotiomycetes</taxon>
        <taxon>Chaetothyriomycetidae</taxon>
        <taxon>Chaetothyriales</taxon>
        <taxon>Herpotrichiellaceae</taxon>
        <taxon>Cladophialophora</taxon>
    </lineage>
</organism>
<dbReference type="EMBL" id="AMGX01000006">
    <property type="protein sequence ID" value="EXJ71888.1"/>
    <property type="molecule type" value="Genomic_DNA"/>
</dbReference>
<dbReference type="InterPro" id="IPR011990">
    <property type="entry name" value="TPR-like_helical_dom_sf"/>
</dbReference>
<dbReference type="PROSITE" id="PS50005">
    <property type="entry name" value="TPR"/>
    <property type="match status" value="1"/>
</dbReference>